<keyword evidence="3" id="KW-1185">Reference proteome</keyword>
<sequence length="257" mass="27575">MTKRHRSLTYHSSYQFACDKISTTFNGDQAMQIATLIKPALAAMLLGAALHASAAAIATFDDLPNPPAINTGTGLQYTNFTNSLDYAGVTWDARFSVVGDAYRVGGPSGPTFGIAHSGHYFVTNQDGNSGLTITTDKVLTGAWFGRNQYYGYSEGGADQVTIVAVAGGTDLASIVFNLPDTHPGLPEPLSFIDTSSFASLSGITGYRIDRHELGTQSGHWVADDFQFAEVSNVPEPATWTMLAAGLGWLAWRRRRRA</sequence>
<feature type="domain" description="Ice-binding protein C-terminal" evidence="1">
    <location>
        <begin position="233"/>
        <end position="254"/>
    </location>
</feature>
<evidence type="ECO:0000259" key="1">
    <source>
        <dbReference type="Pfam" id="PF07589"/>
    </source>
</evidence>
<dbReference type="Proteomes" id="UP000484015">
    <property type="component" value="Unassembled WGS sequence"/>
</dbReference>
<dbReference type="EMBL" id="WNLA01000001">
    <property type="protein sequence ID" value="MTW00680.1"/>
    <property type="molecule type" value="Genomic_DNA"/>
</dbReference>
<protein>
    <submittedName>
        <fullName evidence="2">PEP-CTERM sorting domain-containing protein</fullName>
    </submittedName>
</protein>
<reference evidence="2 3" key="1">
    <citation type="submission" date="2019-11" db="EMBL/GenBank/DDBJ databases">
        <title>Type strains purchased from KCTC, JCM and DSMZ.</title>
        <authorList>
            <person name="Lu H."/>
        </authorList>
    </citation>
    <scope>NUCLEOTIDE SEQUENCE [LARGE SCALE GENOMIC DNA]</scope>
    <source>
        <strain evidence="2 3">KCTC 42409</strain>
    </source>
</reference>
<comment type="caution">
    <text evidence="2">The sequence shown here is derived from an EMBL/GenBank/DDBJ whole genome shotgun (WGS) entry which is preliminary data.</text>
</comment>
<dbReference type="NCBIfam" id="TIGR02595">
    <property type="entry name" value="PEP_CTERM"/>
    <property type="match status" value="1"/>
</dbReference>
<name>A0A6L6PT48_9BURK</name>
<proteinExistence type="predicted"/>
<gene>
    <name evidence="2" type="ORF">GM668_01125</name>
</gene>
<organism evidence="2 3">
    <name type="scientific">Pseudoduganella ginsengisoli</name>
    <dbReference type="NCBI Taxonomy" id="1462440"/>
    <lineage>
        <taxon>Bacteria</taxon>
        <taxon>Pseudomonadati</taxon>
        <taxon>Pseudomonadota</taxon>
        <taxon>Betaproteobacteria</taxon>
        <taxon>Burkholderiales</taxon>
        <taxon>Oxalobacteraceae</taxon>
        <taxon>Telluria group</taxon>
        <taxon>Pseudoduganella</taxon>
    </lineage>
</organism>
<dbReference type="OrthoDB" id="8776674at2"/>
<evidence type="ECO:0000313" key="3">
    <source>
        <dbReference type="Proteomes" id="UP000484015"/>
    </source>
</evidence>
<dbReference type="Pfam" id="PF07589">
    <property type="entry name" value="PEP-CTERM"/>
    <property type="match status" value="1"/>
</dbReference>
<dbReference type="AlphaFoldDB" id="A0A6L6PT48"/>
<accession>A0A6L6PT48</accession>
<dbReference type="InterPro" id="IPR013424">
    <property type="entry name" value="Ice-binding_C"/>
</dbReference>
<evidence type="ECO:0000313" key="2">
    <source>
        <dbReference type="EMBL" id="MTW00680.1"/>
    </source>
</evidence>